<dbReference type="AlphaFoldDB" id="A0A7C4ARB5"/>
<dbReference type="CDD" id="cd02803">
    <property type="entry name" value="OYE_like_FMN_family"/>
    <property type="match status" value="1"/>
</dbReference>
<feature type="domain" description="NADH:flavin oxidoreductase/NADH oxidase N-terminal" evidence="10">
    <location>
        <begin position="4"/>
        <end position="330"/>
    </location>
</feature>
<dbReference type="GO" id="GO:0010181">
    <property type="term" value="F:FMN binding"/>
    <property type="evidence" value="ECO:0007669"/>
    <property type="project" value="InterPro"/>
</dbReference>
<evidence type="ECO:0000256" key="6">
    <source>
        <dbReference type="ARBA" id="ARBA00022723"/>
    </source>
</evidence>
<dbReference type="GO" id="GO:0051536">
    <property type="term" value="F:iron-sulfur cluster binding"/>
    <property type="evidence" value="ECO:0007669"/>
    <property type="project" value="UniProtKB-KW"/>
</dbReference>
<dbReference type="EMBL" id="DTGT01000165">
    <property type="protein sequence ID" value="HGH60706.1"/>
    <property type="molecule type" value="Genomic_DNA"/>
</dbReference>
<dbReference type="Gene3D" id="3.40.50.720">
    <property type="entry name" value="NAD(P)-binding Rossmann-like Domain"/>
    <property type="match status" value="1"/>
</dbReference>
<evidence type="ECO:0000259" key="11">
    <source>
        <dbReference type="Pfam" id="PF07992"/>
    </source>
</evidence>
<dbReference type="GO" id="GO:0046872">
    <property type="term" value="F:metal ion binding"/>
    <property type="evidence" value="ECO:0007669"/>
    <property type="project" value="UniProtKB-KW"/>
</dbReference>
<keyword evidence="5" id="KW-0288">FMN</keyword>
<comment type="caution">
    <text evidence="12">The sequence shown here is derived from an EMBL/GenBank/DDBJ whole genome shotgun (WGS) entry which is preliminary data.</text>
</comment>
<name>A0A7C4ARB5_9BACT</name>
<keyword evidence="4" id="KW-0285">Flavoprotein</keyword>
<dbReference type="PANTHER" id="PTHR42917">
    <property type="entry name" value="2,4-DIENOYL-COA REDUCTASE"/>
    <property type="match status" value="1"/>
</dbReference>
<gene>
    <name evidence="12" type="ORF">ENV54_05350</name>
</gene>
<keyword evidence="9" id="KW-0411">Iron-sulfur</keyword>
<evidence type="ECO:0000259" key="10">
    <source>
        <dbReference type="Pfam" id="PF00724"/>
    </source>
</evidence>
<dbReference type="PANTHER" id="PTHR42917:SF2">
    <property type="entry name" value="2,4-DIENOYL-COA REDUCTASE [(2E)-ENOYL-COA-PRODUCING]"/>
    <property type="match status" value="1"/>
</dbReference>
<dbReference type="PRINTS" id="PR00469">
    <property type="entry name" value="PNDRDTASEII"/>
</dbReference>
<dbReference type="PRINTS" id="PR00368">
    <property type="entry name" value="FADPNR"/>
</dbReference>
<dbReference type="GO" id="GO:0016491">
    <property type="term" value="F:oxidoreductase activity"/>
    <property type="evidence" value="ECO:0007669"/>
    <property type="project" value="UniProtKB-KW"/>
</dbReference>
<keyword evidence="8" id="KW-0408">Iron</keyword>
<proteinExistence type="inferred from homology"/>
<accession>A0A7C4ARB5</accession>
<comment type="similarity">
    <text evidence="3">In the N-terminal section; belongs to the NADH:flavin oxidoreductase/NADH oxidase family.</text>
</comment>
<dbReference type="InterPro" id="IPR023753">
    <property type="entry name" value="FAD/NAD-binding_dom"/>
</dbReference>
<evidence type="ECO:0000256" key="5">
    <source>
        <dbReference type="ARBA" id="ARBA00022643"/>
    </source>
</evidence>
<comment type="cofactor">
    <cofactor evidence="1">
        <name>FMN</name>
        <dbReference type="ChEBI" id="CHEBI:58210"/>
    </cofactor>
</comment>
<dbReference type="Pfam" id="PF00724">
    <property type="entry name" value="Oxidored_FMN"/>
    <property type="match status" value="1"/>
</dbReference>
<dbReference type="InterPro" id="IPR001155">
    <property type="entry name" value="OxRdtase_FMN_N"/>
</dbReference>
<evidence type="ECO:0000256" key="3">
    <source>
        <dbReference type="ARBA" id="ARBA00011048"/>
    </source>
</evidence>
<evidence type="ECO:0000256" key="1">
    <source>
        <dbReference type="ARBA" id="ARBA00001917"/>
    </source>
</evidence>
<dbReference type="Gene3D" id="3.20.20.70">
    <property type="entry name" value="Aldolase class I"/>
    <property type="match status" value="1"/>
</dbReference>
<evidence type="ECO:0000256" key="2">
    <source>
        <dbReference type="ARBA" id="ARBA00001966"/>
    </source>
</evidence>
<evidence type="ECO:0000256" key="4">
    <source>
        <dbReference type="ARBA" id="ARBA00022630"/>
    </source>
</evidence>
<dbReference type="InterPro" id="IPR036188">
    <property type="entry name" value="FAD/NAD-bd_sf"/>
</dbReference>
<reference evidence="12" key="1">
    <citation type="journal article" date="2020" name="mSystems">
        <title>Genome- and Community-Level Interaction Insights into Carbon Utilization and Element Cycling Functions of Hydrothermarchaeota in Hydrothermal Sediment.</title>
        <authorList>
            <person name="Zhou Z."/>
            <person name="Liu Y."/>
            <person name="Xu W."/>
            <person name="Pan J."/>
            <person name="Luo Z.H."/>
            <person name="Li M."/>
        </authorList>
    </citation>
    <scope>NUCLEOTIDE SEQUENCE [LARGE SCALE GENOMIC DNA]</scope>
    <source>
        <strain evidence="12">SpSt-769</strain>
    </source>
</reference>
<dbReference type="SUPFAM" id="SSF51905">
    <property type="entry name" value="FAD/NAD(P)-binding domain"/>
    <property type="match status" value="1"/>
</dbReference>
<evidence type="ECO:0000256" key="7">
    <source>
        <dbReference type="ARBA" id="ARBA00023002"/>
    </source>
</evidence>
<feature type="domain" description="FAD/NAD(P)-binding" evidence="11">
    <location>
        <begin position="379"/>
        <end position="641"/>
    </location>
</feature>
<dbReference type="Pfam" id="PF07992">
    <property type="entry name" value="Pyr_redox_2"/>
    <property type="match status" value="1"/>
</dbReference>
<keyword evidence="6" id="KW-0479">Metal-binding</keyword>
<evidence type="ECO:0000313" key="12">
    <source>
        <dbReference type="EMBL" id="HGH60706.1"/>
    </source>
</evidence>
<protein>
    <submittedName>
        <fullName evidence="12">NADH:flavin oxidoreductase</fullName>
    </submittedName>
</protein>
<dbReference type="InterPro" id="IPR051793">
    <property type="entry name" value="NADH:flavin_oxidoreductase"/>
</dbReference>
<dbReference type="Gene3D" id="3.50.50.60">
    <property type="entry name" value="FAD/NAD(P)-binding domain"/>
    <property type="match status" value="1"/>
</dbReference>
<evidence type="ECO:0000256" key="9">
    <source>
        <dbReference type="ARBA" id="ARBA00023014"/>
    </source>
</evidence>
<dbReference type="SUPFAM" id="SSF51395">
    <property type="entry name" value="FMN-linked oxidoreductases"/>
    <property type="match status" value="1"/>
</dbReference>
<sequence>MIHKLFEPIKIGPITAPNRVVMTAMHLNYTPDGKVNDTFLEFYRARAEGGAGLIVVGGAEINEQACGLDFFLSIKDDSCIPGLKRLTDAIHACGSKIAIQLYMAGAYSYCGLKGLPILAPSEYTSYFTRQKTTPMTREDIQRVQEDFAKATVRAKEAGFDAVEIIASAGYLISQFLSPKTNKRDDEYGGPLENRMRFGVETIEKVRKKAGKDMAVLVRVAGNDFVPGSHTNKEARVFAAACQKAGVDCINVTGGWHESRVPQITMDLPQAGYTYLARGIKEVVSVPVIACNRINDPFVAEEVLKMEVADLVGVARGLIADPDFVNKSREGKFHEIRRCVACNQRCFDHVFQLLPVGCIVNPRAGKETETALKPAAVSKKILVAGAGPAGCEFSLIAAKRGHRIILCDKGQEIGGQVPWSAKATQKHDFHYIFDYYRAVLPANGIEIRLGAEVTPELVAHEKPDLVVVATGAAPFKPPIDAVNAPNVYQAWDVLKGQAVTGRKVVVVGGGSVGLETAIFLASKGTISPEQLYFLTLHEAEQPDVLRQLMLKGVKEVTVIEMLPKVAQDVGPSTRWVLLKEVQLRGIKVVTGAKMKDIADDHVIYTGADGNDVRIEADTVVLAMGARPENSLAATLQGLGVEVRVIGDARKVGRIGEAIEDGFKLASEL</sequence>
<organism evidence="12">
    <name type="scientific">Desulfomonile tiedjei</name>
    <dbReference type="NCBI Taxonomy" id="2358"/>
    <lineage>
        <taxon>Bacteria</taxon>
        <taxon>Pseudomonadati</taxon>
        <taxon>Thermodesulfobacteriota</taxon>
        <taxon>Desulfomonilia</taxon>
        <taxon>Desulfomonilales</taxon>
        <taxon>Desulfomonilaceae</taxon>
        <taxon>Desulfomonile</taxon>
    </lineage>
</organism>
<dbReference type="InterPro" id="IPR013785">
    <property type="entry name" value="Aldolase_TIM"/>
</dbReference>
<comment type="cofactor">
    <cofactor evidence="2">
        <name>[4Fe-4S] cluster</name>
        <dbReference type="ChEBI" id="CHEBI:49883"/>
    </cofactor>
</comment>
<keyword evidence="7" id="KW-0560">Oxidoreductase</keyword>
<evidence type="ECO:0000256" key="8">
    <source>
        <dbReference type="ARBA" id="ARBA00023004"/>
    </source>
</evidence>